<dbReference type="EC" id="2.1.1.33" evidence="2"/>
<name>A0A2J8KVT2_PANTR</name>
<evidence type="ECO:0000256" key="4">
    <source>
        <dbReference type="ARBA" id="ARBA00022679"/>
    </source>
</evidence>
<protein>
    <recommendedName>
        <fullName evidence="2">tRNA (guanine(46)-N(7))-methyltransferase</fullName>
        <ecNumber evidence="2">2.1.1.33</ecNumber>
    </recommendedName>
</protein>
<dbReference type="PANTHER" id="PTHR23417:SF16">
    <property type="entry name" value="TRNA (GUANINE-N(7)-)-METHYLTRANSFERASE"/>
    <property type="match status" value="1"/>
</dbReference>
<comment type="caution">
    <text evidence="7">The sequence shown here is derived from an EMBL/GenBank/DDBJ whole genome shotgun (WGS) entry which is preliminary data.</text>
</comment>
<evidence type="ECO:0000256" key="6">
    <source>
        <dbReference type="ARBA" id="ARBA00022694"/>
    </source>
</evidence>
<evidence type="ECO:0000256" key="3">
    <source>
        <dbReference type="ARBA" id="ARBA00022603"/>
    </source>
</evidence>
<dbReference type="EMBL" id="NBAG03000333">
    <property type="protein sequence ID" value="PNI39141.1"/>
    <property type="molecule type" value="Genomic_DNA"/>
</dbReference>
<evidence type="ECO:0000256" key="1">
    <source>
        <dbReference type="ARBA" id="ARBA00000142"/>
    </source>
</evidence>
<organism evidence="7 8">
    <name type="scientific">Pan troglodytes</name>
    <name type="common">Chimpanzee</name>
    <dbReference type="NCBI Taxonomy" id="9598"/>
    <lineage>
        <taxon>Eukaryota</taxon>
        <taxon>Metazoa</taxon>
        <taxon>Chordata</taxon>
        <taxon>Craniata</taxon>
        <taxon>Vertebrata</taxon>
        <taxon>Euteleostomi</taxon>
        <taxon>Mammalia</taxon>
        <taxon>Eutheria</taxon>
        <taxon>Euarchontoglires</taxon>
        <taxon>Primates</taxon>
        <taxon>Haplorrhini</taxon>
        <taxon>Catarrhini</taxon>
        <taxon>Hominidae</taxon>
        <taxon>Pan</taxon>
    </lineage>
</organism>
<keyword evidence="6" id="KW-0819">tRNA processing</keyword>
<dbReference type="PANTHER" id="PTHR23417">
    <property type="entry name" value="3-DEOXY-D-MANNO-OCTULOSONIC-ACID TRANSFERASE/TRNA GUANINE-N 7 - -METHYLTRANSFERASE"/>
    <property type="match status" value="1"/>
</dbReference>
<dbReference type="AlphaFoldDB" id="A0A2J8KVT2"/>
<evidence type="ECO:0000313" key="8">
    <source>
        <dbReference type="Proteomes" id="UP000236370"/>
    </source>
</evidence>
<comment type="catalytic activity">
    <reaction evidence="1">
        <text>guanosine(46) in tRNA + S-adenosyl-L-methionine = N(7)-methylguanosine(46) in tRNA + S-adenosyl-L-homocysteine</text>
        <dbReference type="Rhea" id="RHEA:42708"/>
        <dbReference type="Rhea" id="RHEA-COMP:10188"/>
        <dbReference type="Rhea" id="RHEA-COMP:10189"/>
        <dbReference type="ChEBI" id="CHEBI:57856"/>
        <dbReference type="ChEBI" id="CHEBI:59789"/>
        <dbReference type="ChEBI" id="CHEBI:74269"/>
        <dbReference type="ChEBI" id="CHEBI:74480"/>
        <dbReference type="EC" id="2.1.1.33"/>
    </reaction>
</comment>
<reference evidence="7 8" key="1">
    <citation type="submission" date="2017-12" db="EMBL/GenBank/DDBJ databases">
        <title>High-resolution comparative analysis of great ape genomes.</title>
        <authorList>
            <person name="Pollen A."/>
            <person name="Hastie A."/>
            <person name="Hormozdiari F."/>
            <person name="Dougherty M."/>
            <person name="Liu R."/>
            <person name="Chaisson M."/>
            <person name="Hoppe E."/>
            <person name="Hill C."/>
            <person name="Pang A."/>
            <person name="Hillier L."/>
            <person name="Baker C."/>
            <person name="Armstrong J."/>
            <person name="Shendure J."/>
            <person name="Paten B."/>
            <person name="Wilson R."/>
            <person name="Chao H."/>
            <person name="Schneider V."/>
            <person name="Ventura M."/>
            <person name="Kronenberg Z."/>
            <person name="Murali S."/>
            <person name="Gordon D."/>
            <person name="Cantsilieris S."/>
            <person name="Munson K."/>
            <person name="Nelson B."/>
            <person name="Raja A."/>
            <person name="Underwood J."/>
            <person name="Diekhans M."/>
            <person name="Fiddes I."/>
            <person name="Haussler D."/>
            <person name="Eichler E."/>
        </authorList>
    </citation>
    <scope>NUCLEOTIDE SEQUENCE [LARGE SCALE GENOMIC DNA]</scope>
    <source>
        <strain evidence="7">Yerkes chimp pedigree #C0471</strain>
    </source>
</reference>
<keyword evidence="3" id="KW-0489">Methyltransferase</keyword>
<gene>
    <name evidence="7" type="ORF">CK820_G0035442</name>
</gene>
<evidence type="ECO:0000313" key="7">
    <source>
        <dbReference type="EMBL" id="PNI39141.1"/>
    </source>
</evidence>
<evidence type="ECO:0000256" key="5">
    <source>
        <dbReference type="ARBA" id="ARBA00022691"/>
    </source>
</evidence>
<keyword evidence="5" id="KW-0949">S-adenosyl-L-methionine</keyword>
<proteinExistence type="predicted"/>
<accession>A0A2J8KVT2</accession>
<dbReference type="InterPro" id="IPR003358">
    <property type="entry name" value="tRNA_(Gua-N-7)_MeTrfase_Trmb"/>
</dbReference>
<dbReference type="Gene3D" id="3.40.50.150">
    <property type="entry name" value="Vaccinia Virus protein VP39"/>
    <property type="match status" value="1"/>
</dbReference>
<dbReference type="GO" id="GO:0008176">
    <property type="term" value="F:tRNA (guanine(46)-N7)-methyltransferase activity"/>
    <property type="evidence" value="ECO:0007669"/>
    <property type="project" value="UniProtKB-EC"/>
</dbReference>
<evidence type="ECO:0000256" key="2">
    <source>
        <dbReference type="ARBA" id="ARBA00011977"/>
    </source>
</evidence>
<dbReference type="Proteomes" id="UP000236370">
    <property type="component" value="Unassembled WGS sequence"/>
</dbReference>
<feature type="non-terminal residue" evidence="7">
    <location>
        <position position="1"/>
    </location>
</feature>
<dbReference type="Pfam" id="PF02390">
    <property type="entry name" value="Methyltransf_4"/>
    <property type="match status" value="1"/>
</dbReference>
<dbReference type="InterPro" id="IPR029063">
    <property type="entry name" value="SAM-dependent_MTases_sf"/>
</dbReference>
<keyword evidence="4" id="KW-0808">Transferase</keyword>
<sequence>PDPHFKRTKHKWRIISPTLLAEYAYVLRVGGDFAYAGAGVYHNRCAGATRLDVHSFRRAPTV</sequence>